<protein>
    <recommendedName>
        <fullName evidence="1">Reverse transcriptase domain-containing protein</fullName>
    </recommendedName>
</protein>
<comment type="caution">
    <text evidence="2">The sequence shown here is derived from an EMBL/GenBank/DDBJ whole genome shotgun (WGS) entry which is preliminary data.</text>
</comment>
<dbReference type="InterPro" id="IPR005174">
    <property type="entry name" value="KIB1-4_b-propeller"/>
</dbReference>
<proteinExistence type="predicted"/>
<evidence type="ECO:0000259" key="1">
    <source>
        <dbReference type="PROSITE" id="PS50878"/>
    </source>
</evidence>
<sequence>MDPISAWSPARRPPFPFLFNIIVDVLQQMLLHASREGILLHPLVDDITCPILQYADDTLIIIRDIPGHVANLKCILDEFSTATGLTINFHKSTFVPIKTDPDTALTIANTFGYAISSFPQTYLGLPLSTYKMSFADFAPIINKTGMRISGWRGRCLPIGGRLILVNSVLTAMLAHAMSVGLLPAGVVEAIDKRRRAFLWTGEETYNEGSFKVAWDDVCVPKKLGGLGVLSIQSQNSALLGKFLSKLHSDTAAPGPAGFGAYTWIRGVRIRSDGTFKIFDIINRKQHNGSSECGDSDDEAFGDDWYRRDKLKIKIKYLWYYFFMDTYLQLSDRFNFAIHVPPGTPATSTEGIVIMMYHMLQGRTGMVFCRPGDPAWTRIANPNSQYLSFTDFAYFDGKMFALDDKGVTLVFDATTLQLLHQVDLPPDTPNVTSKIFDYDLDDFHCLRLIALPSKVLLVKTRVKSGKPEGFDVFELSSGSGEDEGGQAWRKVNGDNIGGSHELFLDCYHGTFRDAHDDKGTRIYFHDDFMAPVGSGAAYCYNMQDDKLECVYMPPEDKGSIYSTRPSCTWEMDPISAWSPARRPPFPFLFNIIVDVLQQMLLHASREGILLHPLVDDITCPILQYADDTLIIIRDIPGHVANLKCILDEFSTATGLTINFHKSTFVPIKTDPDTALTIANTFGYAISSFPQTYLGLPLSTYKMSFADFAPIINKTGMRISGWRGRCLPIGGRLILVNSVLTAMLAHAMSVGLLPAGDVEAIDKRRRAFL</sequence>
<dbReference type="PANTHER" id="PTHR33116:SF87">
    <property type="entry name" value="OS01G0158850 PROTEIN"/>
    <property type="match status" value="1"/>
</dbReference>
<evidence type="ECO:0000313" key="2">
    <source>
        <dbReference type="EMBL" id="KAK1677490.1"/>
    </source>
</evidence>
<dbReference type="Pfam" id="PF03478">
    <property type="entry name" value="Beta-prop_KIB1-4"/>
    <property type="match status" value="1"/>
</dbReference>
<dbReference type="Proteomes" id="UP001231189">
    <property type="component" value="Unassembled WGS sequence"/>
</dbReference>
<dbReference type="InterPro" id="IPR000477">
    <property type="entry name" value="RT_dom"/>
</dbReference>
<evidence type="ECO:0000313" key="3">
    <source>
        <dbReference type="Proteomes" id="UP001231189"/>
    </source>
</evidence>
<dbReference type="Pfam" id="PF00078">
    <property type="entry name" value="RVT_1"/>
    <property type="match status" value="2"/>
</dbReference>
<organism evidence="2 3">
    <name type="scientific">Lolium multiflorum</name>
    <name type="common">Italian ryegrass</name>
    <name type="synonym">Lolium perenne subsp. multiflorum</name>
    <dbReference type="NCBI Taxonomy" id="4521"/>
    <lineage>
        <taxon>Eukaryota</taxon>
        <taxon>Viridiplantae</taxon>
        <taxon>Streptophyta</taxon>
        <taxon>Embryophyta</taxon>
        <taxon>Tracheophyta</taxon>
        <taxon>Spermatophyta</taxon>
        <taxon>Magnoliopsida</taxon>
        <taxon>Liliopsida</taxon>
        <taxon>Poales</taxon>
        <taxon>Poaceae</taxon>
        <taxon>BOP clade</taxon>
        <taxon>Pooideae</taxon>
        <taxon>Poodae</taxon>
        <taxon>Poeae</taxon>
        <taxon>Poeae Chloroplast Group 2 (Poeae type)</taxon>
        <taxon>Loliodinae</taxon>
        <taxon>Loliinae</taxon>
        <taxon>Lolium</taxon>
    </lineage>
</organism>
<reference evidence="2" key="1">
    <citation type="submission" date="2023-07" db="EMBL/GenBank/DDBJ databases">
        <title>A chromosome-level genome assembly of Lolium multiflorum.</title>
        <authorList>
            <person name="Chen Y."/>
            <person name="Copetti D."/>
            <person name="Kolliker R."/>
            <person name="Studer B."/>
        </authorList>
    </citation>
    <scope>NUCLEOTIDE SEQUENCE</scope>
    <source>
        <strain evidence="2">02402/16</strain>
        <tissue evidence="2">Leaf</tissue>
    </source>
</reference>
<dbReference type="EMBL" id="JAUUTY010000002">
    <property type="protein sequence ID" value="KAK1677490.1"/>
    <property type="molecule type" value="Genomic_DNA"/>
</dbReference>
<dbReference type="PANTHER" id="PTHR33116">
    <property type="entry name" value="REVERSE TRANSCRIPTASE ZINC-BINDING DOMAIN-CONTAINING PROTEIN-RELATED-RELATED"/>
    <property type="match status" value="1"/>
</dbReference>
<dbReference type="PROSITE" id="PS50878">
    <property type="entry name" value="RT_POL"/>
    <property type="match status" value="1"/>
</dbReference>
<accession>A0AAD8WR61</accession>
<keyword evidence="3" id="KW-1185">Reference proteome</keyword>
<feature type="domain" description="Reverse transcriptase" evidence="1">
    <location>
        <begin position="1"/>
        <end position="127"/>
    </location>
</feature>
<gene>
    <name evidence="2" type="ORF">QYE76_038338</name>
</gene>
<name>A0AAD8WR61_LOLMU</name>
<dbReference type="AlphaFoldDB" id="A0AAD8WR61"/>